<organism evidence="3 4">
    <name type="scientific">Drosophila mauritiana</name>
    <name type="common">Fruit fly</name>
    <dbReference type="NCBI Taxonomy" id="7226"/>
    <lineage>
        <taxon>Eukaryota</taxon>
        <taxon>Metazoa</taxon>
        <taxon>Ecdysozoa</taxon>
        <taxon>Arthropoda</taxon>
        <taxon>Hexapoda</taxon>
        <taxon>Insecta</taxon>
        <taxon>Pterygota</taxon>
        <taxon>Neoptera</taxon>
        <taxon>Endopterygota</taxon>
        <taxon>Diptera</taxon>
        <taxon>Brachycera</taxon>
        <taxon>Muscomorpha</taxon>
        <taxon>Ephydroidea</taxon>
        <taxon>Drosophilidae</taxon>
        <taxon>Drosophila</taxon>
        <taxon>Sophophora</taxon>
    </lineage>
</organism>
<reference evidence="4" key="1">
    <citation type="submission" date="2025-08" db="UniProtKB">
        <authorList>
            <consortium name="RefSeq"/>
        </authorList>
    </citation>
    <scope>IDENTIFICATION</scope>
    <source>
        <strain evidence="4">Mau12</strain>
        <tissue evidence="4">Whole Body</tissue>
    </source>
</reference>
<dbReference type="RefSeq" id="XP_033173712.1">
    <property type="nucleotide sequence ID" value="XM_033317821.1"/>
</dbReference>
<keyword evidence="2" id="KW-0732">Signal</keyword>
<feature type="signal peptide" evidence="2">
    <location>
        <begin position="1"/>
        <end position="17"/>
    </location>
</feature>
<proteinExistence type="predicted"/>
<name>A0A6P8L6U7_DROMA</name>
<feature type="chain" id="PRO_5028041206" evidence="2">
    <location>
        <begin position="18"/>
        <end position="72"/>
    </location>
</feature>
<evidence type="ECO:0000256" key="1">
    <source>
        <dbReference type="SAM" id="MobiDB-lite"/>
    </source>
</evidence>
<evidence type="ECO:0000256" key="2">
    <source>
        <dbReference type="SAM" id="SignalP"/>
    </source>
</evidence>
<accession>A0A6P8L6U7</accession>
<evidence type="ECO:0000313" key="4">
    <source>
        <dbReference type="RefSeq" id="XP_033173712.1"/>
    </source>
</evidence>
<gene>
    <name evidence="4" type="primary">LOC117150776</name>
</gene>
<evidence type="ECO:0000313" key="3">
    <source>
        <dbReference type="Proteomes" id="UP000515162"/>
    </source>
</evidence>
<dbReference type="GeneID" id="117150776"/>
<sequence>MFCLSGVLVSLLAHLFPRKPKDVVRAESNGQEEQESNGQNKTSVTGYTRKKFKNNLSKMLNAIRCYKKSVSF</sequence>
<dbReference type="Proteomes" id="UP000515162">
    <property type="component" value="Chromosome 2L"/>
</dbReference>
<protein>
    <submittedName>
        <fullName evidence="4">Uncharacterized protein LOC117150776</fullName>
    </submittedName>
</protein>
<feature type="region of interest" description="Disordered" evidence="1">
    <location>
        <begin position="23"/>
        <end position="49"/>
    </location>
</feature>
<dbReference type="AlphaFoldDB" id="A0A6P8L6U7"/>
<feature type="compositionally biased region" description="Polar residues" evidence="1">
    <location>
        <begin position="36"/>
        <end position="46"/>
    </location>
</feature>
<keyword evidence="3" id="KW-1185">Reference proteome</keyword>